<dbReference type="InterPro" id="IPR006626">
    <property type="entry name" value="PbH1"/>
</dbReference>
<dbReference type="InterPro" id="IPR011050">
    <property type="entry name" value="Pectin_lyase_fold/virulence"/>
</dbReference>
<protein>
    <submittedName>
        <fullName evidence="2">Pectate lyase superfamily protein</fullName>
    </submittedName>
</protein>
<dbReference type="Gene3D" id="2.160.20.10">
    <property type="entry name" value="Single-stranded right-handed beta-helix, Pectin lyase-like"/>
    <property type="match status" value="1"/>
</dbReference>
<name>A0A158DCB4_9BURK</name>
<comment type="caution">
    <text evidence="2">The sequence shown here is derived from an EMBL/GenBank/DDBJ whole genome shotgun (WGS) entry which is preliminary data.</text>
</comment>
<dbReference type="RefSeq" id="WP_143756954.1">
    <property type="nucleotide sequence ID" value="NZ_FCOJ02000079.1"/>
</dbReference>
<dbReference type="AlphaFoldDB" id="A0A158DCB4"/>
<dbReference type="STRING" id="1777143.AWB82_06581"/>
<reference evidence="2" key="1">
    <citation type="submission" date="2016-01" db="EMBL/GenBank/DDBJ databases">
        <authorList>
            <person name="Peeters C."/>
        </authorList>
    </citation>
    <scope>NUCLEOTIDE SEQUENCE [LARGE SCALE GENOMIC DNA]</scope>
    <source>
        <strain evidence="2">LMG 29325</strain>
    </source>
</reference>
<keyword evidence="2" id="KW-0456">Lyase</keyword>
<feature type="compositionally biased region" description="Polar residues" evidence="1">
    <location>
        <begin position="1"/>
        <end position="11"/>
    </location>
</feature>
<dbReference type="GO" id="GO:0016829">
    <property type="term" value="F:lyase activity"/>
    <property type="evidence" value="ECO:0007669"/>
    <property type="project" value="UniProtKB-KW"/>
</dbReference>
<dbReference type="SUPFAM" id="SSF51126">
    <property type="entry name" value="Pectin lyase-like"/>
    <property type="match status" value="1"/>
</dbReference>
<evidence type="ECO:0000313" key="2">
    <source>
        <dbReference type="EMBL" id="SAK92198.1"/>
    </source>
</evidence>
<feature type="region of interest" description="Disordered" evidence="1">
    <location>
        <begin position="1"/>
        <end position="32"/>
    </location>
</feature>
<evidence type="ECO:0000256" key="1">
    <source>
        <dbReference type="SAM" id="MobiDB-lite"/>
    </source>
</evidence>
<proteinExistence type="predicted"/>
<organism evidence="2 3">
    <name type="scientific">Caballeronia glebae</name>
    <dbReference type="NCBI Taxonomy" id="1777143"/>
    <lineage>
        <taxon>Bacteria</taxon>
        <taxon>Pseudomonadati</taxon>
        <taxon>Pseudomonadota</taxon>
        <taxon>Betaproteobacteria</taxon>
        <taxon>Burkholderiales</taxon>
        <taxon>Burkholderiaceae</taxon>
        <taxon>Caballeronia</taxon>
    </lineage>
</organism>
<gene>
    <name evidence="2" type="ORF">AWB82_06581</name>
</gene>
<evidence type="ECO:0000313" key="3">
    <source>
        <dbReference type="Proteomes" id="UP000054596"/>
    </source>
</evidence>
<dbReference type="OrthoDB" id="9107395at2"/>
<dbReference type="InterPro" id="IPR012334">
    <property type="entry name" value="Pectin_lyas_fold"/>
</dbReference>
<dbReference type="EMBL" id="FCOJ02000079">
    <property type="protein sequence ID" value="SAK92198.1"/>
    <property type="molecule type" value="Genomic_DNA"/>
</dbReference>
<sequence>MDRYWKSNTAANAPITPDTNAGGFPQDEMPSSDVKGTVPGAWWYHSVNEEIRGAIAKLGGVPDWTRTDQLGAAIADALSSAKLRLSSENGSTQVGFLQAGDGATPRTVQDKLRDVIHVKDFGAVGGGVVDDTLAIRKAIAALPSSNAVLDFGGDTYLVTNAHGLQSALNSPAASYALVIEGLSNIALVGHGARIVATVQPTDMVTMAISGCSNIELRGITFDGLNHYEKDSVISYKQQLLHLLNPHGAWIHHCRFANSANIGLLVTAQYQVIAPTKFPSSNMVEIASCIFDNVLQNSTYGTGIDVLNVHHCVFKNPVCAAWKMSSTADTRATPNGDVGHFKDVIWDSNIVFFDSGYANPLAATGGVPNNYRVMLDGVSFAKQYKITNSIFDNGGAWDDGITTGGFGLKIEPTSGDESCIAKPNTRVDVSGNKFFDVSAKYAVAVSISPFVDDAVLQANEFHGCYHGIDVNNGSVTLAKNYPDVSRSRFSIRSNEFFGTLNREIAFVSFFGDEISITDNRASLKGQPRGTAQLIYVSAIGSTLSRLVVSRNQGDRNIGITANAREWEIDDNSCGSDTTCGLSVGAKVITQGSRAFVRRNRVDSPQGARIDGIAGPGGWVEFNDNTLFNCSTGAWYATRLGDGTNLIGVFRRNVMASGSVSGDTKYNVQGSRLVIDVEDTSAPDTYPRLSSTAVNGSTYRVVGTSSATGLAFIRAAGIWVTMV</sequence>
<dbReference type="Proteomes" id="UP000054596">
    <property type="component" value="Unassembled WGS sequence"/>
</dbReference>
<dbReference type="SMART" id="SM00710">
    <property type="entry name" value="PbH1"/>
    <property type="match status" value="6"/>
</dbReference>
<keyword evidence="3" id="KW-1185">Reference proteome</keyword>
<accession>A0A158DCB4</accession>